<keyword evidence="10" id="KW-1185">Reference proteome</keyword>
<dbReference type="EMBL" id="JABCRI010000009">
    <property type="protein sequence ID" value="KAF8400625.1"/>
    <property type="molecule type" value="Genomic_DNA"/>
</dbReference>
<keyword evidence="8" id="KW-0812">Transmembrane</keyword>
<evidence type="ECO:0000256" key="5">
    <source>
        <dbReference type="ARBA" id="ARBA00022801"/>
    </source>
</evidence>
<evidence type="ECO:0000313" key="10">
    <source>
        <dbReference type="Proteomes" id="UP000655225"/>
    </source>
</evidence>
<keyword evidence="8" id="KW-1133">Transmembrane helix</keyword>
<reference evidence="9 10" key="1">
    <citation type="submission" date="2020-04" db="EMBL/GenBank/DDBJ databases">
        <title>Plant Genome Project.</title>
        <authorList>
            <person name="Zhang R.-G."/>
        </authorList>
    </citation>
    <scope>NUCLEOTIDE SEQUENCE [LARGE SCALE GENOMIC DNA]</scope>
    <source>
        <strain evidence="9">YNK0</strain>
        <tissue evidence="9">Leaf</tissue>
    </source>
</reference>
<comment type="catalytic activity">
    <reaction evidence="1">
        <text>Hydrolysis of (1-&gt;3)-beta-D-glucosidic linkages in (1-&gt;3)-beta-D-glucans.</text>
        <dbReference type="EC" id="3.2.1.39"/>
    </reaction>
</comment>
<feature type="transmembrane region" description="Helical" evidence="8">
    <location>
        <begin position="274"/>
        <end position="292"/>
    </location>
</feature>
<evidence type="ECO:0000313" key="9">
    <source>
        <dbReference type="EMBL" id="KAF8400625.1"/>
    </source>
</evidence>
<dbReference type="FunFam" id="3.20.20.80:FF:000005">
    <property type="entry name" value="Glucan endo-1,3-beta-glucosidase 14"/>
    <property type="match status" value="1"/>
</dbReference>
<dbReference type="OMA" id="GSDMELW"/>
<keyword evidence="4" id="KW-0732">Signal</keyword>
<dbReference type="InterPro" id="IPR017853">
    <property type="entry name" value="GH"/>
</dbReference>
<evidence type="ECO:0000256" key="8">
    <source>
        <dbReference type="SAM" id="Phobius"/>
    </source>
</evidence>
<sequence>MDWIKENVQPFLPETHIRGIAVGNEVLGNSNQELWEVLLGAVKNVYKAVSMLNLTNVIQVSSPHSQAVFANSYPPSSCIFKEDIAQYMKPLLEFSSQIGSPFFINAYPFLAYMSDPEHIDINYALFKSNPGVYDQKTNLHYDNMFDAQIDAAYVALEGAGFGKMEVIVSETGWASRGDANEAGATVKNARTYNYNLRKRLAKKKGTPFRPKMAVKAYIFALFNENLKPGPTSERNFGLFKADGSISYGIGFTGLKPSSAASSLLSLKDIRVRGWSGPYMVLMTCAAVLLLVLTS</sequence>
<organism evidence="9 10">
    <name type="scientific">Tetracentron sinense</name>
    <name type="common">Spur-leaf</name>
    <dbReference type="NCBI Taxonomy" id="13715"/>
    <lineage>
        <taxon>Eukaryota</taxon>
        <taxon>Viridiplantae</taxon>
        <taxon>Streptophyta</taxon>
        <taxon>Embryophyta</taxon>
        <taxon>Tracheophyta</taxon>
        <taxon>Spermatophyta</taxon>
        <taxon>Magnoliopsida</taxon>
        <taxon>Trochodendrales</taxon>
        <taxon>Trochodendraceae</taxon>
        <taxon>Tetracentron</taxon>
    </lineage>
</organism>
<dbReference type="Proteomes" id="UP000655225">
    <property type="component" value="Unassembled WGS sequence"/>
</dbReference>
<dbReference type="SUPFAM" id="SSF51445">
    <property type="entry name" value="(Trans)glycosidases"/>
    <property type="match status" value="1"/>
</dbReference>
<evidence type="ECO:0000256" key="3">
    <source>
        <dbReference type="ARBA" id="ARBA00012780"/>
    </source>
</evidence>
<protein>
    <recommendedName>
        <fullName evidence="3">glucan endo-1,3-beta-D-glucosidase</fullName>
        <ecNumber evidence="3">3.2.1.39</ecNumber>
    </recommendedName>
</protein>
<accession>A0A834Z539</accession>
<comment type="caution">
    <text evidence="9">The sequence shown here is derived from an EMBL/GenBank/DDBJ whole genome shotgun (WGS) entry which is preliminary data.</text>
</comment>
<name>A0A834Z539_TETSI</name>
<evidence type="ECO:0000256" key="4">
    <source>
        <dbReference type="ARBA" id="ARBA00022729"/>
    </source>
</evidence>
<dbReference type="AlphaFoldDB" id="A0A834Z539"/>
<keyword evidence="5" id="KW-0378">Hydrolase</keyword>
<dbReference type="InterPro" id="IPR000490">
    <property type="entry name" value="Glyco_hydro_17"/>
</dbReference>
<keyword evidence="6" id="KW-0326">Glycosidase</keyword>
<evidence type="ECO:0000256" key="2">
    <source>
        <dbReference type="ARBA" id="ARBA00008773"/>
    </source>
</evidence>
<dbReference type="OrthoDB" id="666604at2759"/>
<evidence type="ECO:0000256" key="1">
    <source>
        <dbReference type="ARBA" id="ARBA00000382"/>
    </source>
</evidence>
<dbReference type="GO" id="GO:0042973">
    <property type="term" value="F:glucan endo-1,3-beta-D-glucosidase activity"/>
    <property type="evidence" value="ECO:0007669"/>
    <property type="project" value="UniProtKB-EC"/>
</dbReference>
<gene>
    <name evidence="9" type="ORF">HHK36_013924</name>
</gene>
<dbReference type="Pfam" id="PF00332">
    <property type="entry name" value="Glyco_hydro_17"/>
    <property type="match status" value="1"/>
</dbReference>
<dbReference type="Gene3D" id="3.20.20.80">
    <property type="entry name" value="Glycosidases"/>
    <property type="match status" value="1"/>
</dbReference>
<dbReference type="InterPro" id="IPR044965">
    <property type="entry name" value="Glyco_hydro_17_plant"/>
</dbReference>
<proteinExistence type="inferred from homology"/>
<dbReference type="PANTHER" id="PTHR32227">
    <property type="entry name" value="GLUCAN ENDO-1,3-BETA-GLUCOSIDASE BG1-RELATED-RELATED"/>
    <property type="match status" value="1"/>
</dbReference>
<dbReference type="GO" id="GO:0005975">
    <property type="term" value="P:carbohydrate metabolic process"/>
    <property type="evidence" value="ECO:0007669"/>
    <property type="project" value="InterPro"/>
</dbReference>
<evidence type="ECO:0000256" key="6">
    <source>
        <dbReference type="ARBA" id="ARBA00023295"/>
    </source>
</evidence>
<evidence type="ECO:0000256" key="7">
    <source>
        <dbReference type="RuleBase" id="RU004335"/>
    </source>
</evidence>
<comment type="similarity">
    <text evidence="2 7">Belongs to the glycosyl hydrolase 17 family.</text>
</comment>
<keyword evidence="8" id="KW-0472">Membrane</keyword>
<dbReference type="EC" id="3.2.1.39" evidence="3"/>